<accession>A0AAV0AYN8</accession>
<dbReference type="Proteomes" id="UP001153365">
    <property type="component" value="Unassembled WGS sequence"/>
</dbReference>
<evidence type="ECO:0000313" key="2">
    <source>
        <dbReference type="Proteomes" id="UP001153365"/>
    </source>
</evidence>
<dbReference type="InterPro" id="IPR003337">
    <property type="entry name" value="Trehalose_PPase"/>
</dbReference>
<organism evidence="1 2">
    <name type="scientific">Phakopsora pachyrhizi</name>
    <name type="common">Asian soybean rust disease fungus</name>
    <dbReference type="NCBI Taxonomy" id="170000"/>
    <lineage>
        <taxon>Eukaryota</taxon>
        <taxon>Fungi</taxon>
        <taxon>Dikarya</taxon>
        <taxon>Basidiomycota</taxon>
        <taxon>Pucciniomycotina</taxon>
        <taxon>Pucciniomycetes</taxon>
        <taxon>Pucciniales</taxon>
        <taxon>Phakopsoraceae</taxon>
        <taxon>Phakopsora</taxon>
    </lineage>
</organism>
<dbReference type="Gene3D" id="3.40.50.1000">
    <property type="entry name" value="HAD superfamily/HAD-like"/>
    <property type="match status" value="1"/>
</dbReference>
<dbReference type="Pfam" id="PF02358">
    <property type="entry name" value="Trehalose_PPase"/>
    <property type="match status" value="1"/>
</dbReference>
<reference evidence="1" key="1">
    <citation type="submission" date="2022-06" db="EMBL/GenBank/DDBJ databases">
        <authorList>
            <consortium name="SYNGENTA / RWTH Aachen University"/>
        </authorList>
    </citation>
    <scope>NUCLEOTIDE SEQUENCE</scope>
</reference>
<proteinExistence type="predicted"/>
<protein>
    <submittedName>
        <fullName evidence="1">Expressed protein</fullName>
    </submittedName>
</protein>
<gene>
    <name evidence="1" type="ORF">PPACK8108_LOCUS10601</name>
</gene>
<dbReference type="SUPFAM" id="SSF56784">
    <property type="entry name" value="HAD-like"/>
    <property type="match status" value="1"/>
</dbReference>
<evidence type="ECO:0000313" key="1">
    <source>
        <dbReference type="EMBL" id="CAH7675578.1"/>
    </source>
</evidence>
<sequence length="193" mass="21588">MHGLSSERLFFAAEHGGVLKKSTEVISAQPTAFGEYTKTALQNFIDDVIPRDAAFTSKANGEITFGFQLEGSKENWHPDFKNLQSANLNKLSGYKVDYMQGINFASIQPKSLNKGQFVDELLTKLKAEGSNPYVISMGNELPDESMYEAMHKHGFYNTFRVGNDIPAEQSMAKFHIANPEVALKMLEKLQSMR</sequence>
<dbReference type="AlphaFoldDB" id="A0AAV0AYN8"/>
<dbReference type="InterPro" id="IPR036412">
    <property type="entry name" value="HAD-like_sf"/>
</dbReference>
<name>A0AAV0AYN8_PHAPC</name>
<dbReference type="EMBL" id="CALTRL010002370">
    <property type="protein sequence ID" value="CAH7675578.1"/>
    <property type="molecule type" value="Genomic_DNA"/>
</dbReference>
<dbReference type="InterPro" id="IPR023214">
    <property type="entry name" value="HAD_sf"/>
</dbReference>
<dbReference type="GO" id="GO:0005992">
    <property type="term" value="P:trehalose biosynthetic process"/>
    <property type="evidence" value="ECO:0007669"/>
    <property type="project" value="InterPro"/>
</dbReference>
<keyword evidence="2" id="KW-1185">Reference proteome</keyword>
<comment type="caution">
    <text evidence="1">The sequence shown here is derived from an EMBL/GenBank/DDBJ whole genome shotgun (WGS) entry which is preliminary data.</text>
</comment>